<accession>A0A2P2PZK9</accession>
<evidence type="ECO:0000313" key="2">
    <source>
        <dbReference type="EMBL" id="MBX60172.1"/>
    </source>
</evidence>
<proteinExistence type="predicted"/>
<sequence length="54" mass="5878">MLMSGSLLPMTGSGLSRGTSGLPRKTMRSSCGRSEIVLTRLGFNYQQLKLDSRT</sequence>
<evidence type="ECO:0000256" key="1">
    <source>
        <dbReference type="SAM" id="MobiDB-lite"/>
    </source>
</evidence>
<organism evidence="2">
    <name type="scientific">Rhizophora mucronata</name>
    <name type="common">Asiatic mangrove</name>
    <dbReference type="NCBI Taxonomy" id="61149"/>
    <lineage>
        <taxon>Eukaryota</taxon>
        <taxon>Viridiplantae</taxon>
        <taxon>Streptophyta</taxon>
        <taxon>Embryophyta</taxon>
        <taxon>Tracheophyta</taxon>
        <taxon>Spermatophyta</taxon>
        <taxon>Magnoliopsida</taxon>
        <taxon>eudicotyledons</taxon>
        <taxon>Gunneridae</taxon>
        <taxon>Pentapetalae</taxon>
        <taxon>rosids</taxon>
        <taxon>fabids</taxon>
        <taxon>Malpighiales</taxon>
        <taxon>Rhizophoraceae</taxon>
        <taxon>Rhizophora</taxon>
    </lineage>
</organism>
<feature type="compositionally biased region" description="Low complexity" evidence="1">
    <location>
        <begin position="11"/>
        <end position="22"/>
    </location>
</feature>
<feature type="region of interest" description="Disordered" evidence="1">
    <location>
        <begin position="1"/>
        <end position="29"/>
    </location>
</feature>
<dbReference type="EMBL" id="GGEC01079688">
    <property type="protein sequence ID" value="MBX60172.1"/>
    <property type="molecule type" value="Transcribed_RNA"/>
</dbReference>
<reference evidence="2" key="1">
    <citation type="submission" date="2018-02" db="EMBL/GenBank/DDBJ databases">
        <title>Rhizophora mucronata_Transcriptome.</title>
        <authorList>
            <person name="Meera S.P."/>
            <person name="Sreeshan A."/>
            <person name="Augustine A."/>
        </authorList>
    </citation>
    <scope>NUCLEOTIDE SEQUENCE</scope>
    <source>
        <tissue evidence="2">Leaf</tissue>
    </source>
</reference>
<name>A0A2P2PZK9_RHIMU</name>
<protein>
    <submittedName>
        <fullName evidence="2">Uncharacterized protein</fullName>
    </submittedName>
</protein>
<dbReference type="AlphaFoldDB" id="A0A2P2PZK9"/>